<sequence>MRPVYAVIVALMVTTLTAAAMWQSYRLGRAGEARDAAEQQLGEYSRALRESSAVISDASAVLHEVMTQRQKRAQEGEVRREQLREIAATDECAGTLPDHRFTDRLREHTERATARALLPVHSGGTDDGNTAPALP</sequence>
<dbReference type="EMBL" id="CAUZHL010000002">
    <property type="protein sequence ID" value="CAK1208750.1"/>
    <property type="molecule type" value="Genomic_DNA"/>
</dbReference>
<proteinExistence type="predicted"/>
<reference evidence="2 3" key="1">
    <citation type="submission" date="2018-06" db="EMBL/GenBank/DDBJ databases">
        <authorList>
            <consortium name="Pathogen Informatics"/>
            <person name="Doyle S."/>
        </authorList>
    </citation>
    <scope>NUCLEOTIDE SEQUENCE [LARGE SCALE GENOMIC DNA]</scope>
    <source>
        <strain evidence="2 3">NCTC11112</strain>
    </source>
</reference>
<protein>
    <submittedName>
        <fullName evidence="1">DUF2570 domain-containing protein</fullName>
    </submittedName>
</protein>
<evidence type="ECO:0000313" key="2">
    <source>
        <dbReference type="EMBL" id="STG54080.1"/>
    </source>
</evidence>
<evidence type="ECO:0000313" key="3">
    <source>
        <dbReference type="Proteomes" id="UP000254817"/>
    </source>
</evidence>
<accession>A0A0X5FLM8</accession>
<organism evidence="2 3">
    <name type="scientific">Escherichia coli</name>
    <dbReference type="NCBI Taxonomy" id="562"/>
    <lineage>
        <taxon>Bacteria</taxon>
        <taxon>Pseudomonadati</taxon>
        <taxon>Pseudomonadota</taxon>
        <taxon>Gammaproteobacteria</taxon>
        <taxon>Enterobacterales</taxon>
        <taxon>Enterobacteriaceae</taxon>
        <taxon>Escherichia</taxon>
    </lineage>
</organism>
<dbReference type="Proteomes" id="UP000254817">
    <property type="component" value="Unassembled WGS sequence"/>
</dbReference>
<name>A0A0X5FLM8_ECOLX</name>
<dbReference type="AlphaFoldDB" id="A0A0X5FLM8"/>
<dbReference type="Proteomes" id="UP001190091">
    <property type="component" value="Unassembled WGS sequence"/>
</dbReference>
<dbReference type="EMBL" id="UGAW01000001">
    <property type="protein sequence ID" value="STG54080.1"/>
    <property type="molecule type" value="Genomic_DNA"/>
</dbReference>
<evidence type="ECO:0000313" key="1">
    <source>
        <dbReference type="EMBL" id="CAK1208750.1"/>
    </source>
</evidence>
<dbReference type="RefSeq" id="WP_001354614.1">
    <property type="nucleotide sequence ID" value="NZ_CAXUDI010000002.1"/>
</dbReference>
<gene>
    <name evidence="1" type="ORF">FGAF848_13640</name>
    <name evidence="2" type="ORF">NCTC11112_04651</name>
</gene>
<reference evidence="1" key="2">
    <citation type="submission" date="2023-10" db="EMBL/GenBank/DDBJ databases">
        <authorList>
            <person name="Leclercq S."/>
        </authorList>
    </citation>
    <scope>NUCLEOTIDE SEQUENCE</scope>
    <source>
        <strain evidence="1">F848</strain>
    </source>
</reference>